<dbReference type="SMART" id="SM00271">
    <property type="entry name" value="DnaJ"/>
    <property type="match status" value="1"/>
</dbReference>
<organism evidence="4 5">
    <name type="scientific">Effrenium voratum</name>
    <dbReference type="NCBI Taxonomy" id="2562239"/>
    <lineage>
        <taxon>Eukaryota</taxon>
        <taxon>Sar</taxon>
        <taxon>Alveolata</taxon>
        <taxon>Dinophyceae</taxon>
        <taxon>Suessiales</taxon>
        <taxon>Symbiodiniaceae</taxon>
        <taxon>Effrenium</taxon>
    </lineage>
</organism>
<dbReference type="Pfam" id="PF00226">
    <property type="entry name" value="DnaJ"/>
    <property type="match status" value="1"/>
</dbReference>
<evidence type="ECO:0008006" key="6">
    <source>
        <dbReference type="Google" id="ProtNLM"/>
    </source>
</evidence>
<dbReference type="InterPro" id="IPR037151">
    <property type="entry name" value="AlkB-like_sf"/>
</dbReference>
<name>A0AA36N4B1_9DINO</name>
<comment type="caution">
    <text evidence="4">The sequence shown here is derived from an EMBL/GenBank/DDBJ whole genome shotgun (WGS) entry which is preliminary data.</text>
</comment>
<dbReference type="EMBL" id="CAUJNA010003294">
    <property type="protein sequence ID" value="CAJ1398210.1"/>
    <property type="molecule type" value="Genomic_DNA"/>
</dbReference>
<dbReference type="SUPFAM" id="SSF46565">
    <property type="entry name" value="Chaperone J-domain"/>
    <property type="match status" value="1"/>
</dbReference>
<feature type="compositionally biased region" description="Basic and acidic residues" evidence="1">
    <location>
        <begin position="1182"/>
        <end position="1194"/>
    </location>
</feature>
<feature type="compositionally biased region" description="Basic residues" evidence="1">
    <location>
        <begin position="1446"/>
        <end position="1459"/>
    </location>
</feature>
<dbReference type="PANTHER" id="PTHR31212">
    <property type="entry name" value="ALPHA-KETOGLUTARATE-DEPENDENT DIOXYGENASE ALKB HOMOLOG 3"/>
    <property type="match status" value="1"/>
</dbReference>
<dbReference type="GO" id="GO:0006307">
    <property type="term" value="P:DNA alkylation repair"/>
    <property type="evidence" value="ECO:0007669"/>
    <property type="project" value="InterPro"/>
</dbReference>
<dbReference type="InterPro" id="IPR027450">
    <property type="entry name" value="AlkB-like"/>
</dbReference>
<feature type="compositionally biased region" description="Basic residues" evidence="1">
    <location>
        <begin position="773"/>
        <end position="782"/>
    </location>
</feature>
<dbReference type="Proteomes" id="UP001178507">
    <property type="component" value="Unassembled WGS sequence"/>
</dbReference>
<feature type="region of interest" description="Disordered" evidence="1">
    <location>
        <begin position="1022"/>
        <end position="1473"/>
    </location>
</feature>
<evidence type="ECO:0000313" key="5">
    <source>
        <dbReference type="Proteomes" id="UP001178507"/>
    </source>
</evidence>
<feature type="region of interest" description="Disordered" evidence="1">
    <location>
        <begin position="644"/>
        <end position="666"/>
    </location>
</feature>
<dbReference type="InterPro" id="IPR018253">
    <property type="entry name" value="DnaJ_domain_CS"/>
</dbReference>
<accession>A0AA36N4B1</accession>
<dbReference type="CDD" id="cd06257">
    <property type="entry name" value="DnaJ"/>
    <property type="match status" value="1"/>
</dbReference>
<dbReference type="InterPro" id="IPR036869">
    <property type="entry name" value="J_dom_sf"/>
</dbReference>
<dbReference type="Gene3D" id="2.60.120.590">
    <property type="entry name" value="Alpha-ketoglutarate-dependent dioxygenase AlkB-like"/>
    <property type="match status" value="1"/>
</dbReference>
<dbReference type="SUPFAM" id="SSF51197">
    <property type="entry name" value="Clavaminate synthase-like"/>
    <property type="match status" value="1"/>
</dbReference>
<feature type="compositionally biased region" description="Basic residues" evidence="1">
    <location>
        <begin position="1275"/>
        <end position="1287"/>
    </location>
</feature>
<feature type="compositionally biased region" description="Basic and acidic residues" evidence="1">
    <location>
        <begin position="924"/>
        <end position="940"/>
    </location>
</feature>
<feature type="compositionally biased region" description="Low complexity" evidence="1">
    <location>
        <begin position="1375"/>
        <end position="1385"/>
    </location>
</feature>
<dbReference type="PANTHER" id="PTHR31212:SF4">
    <property type="entry name" value="ALPHA-KETOGLUTARATE-DEPENDENT DIOXYGENASE ALKB HOMOLOG 3"/>
    <property type="match status" value="1"/>
</dbReference>
<evidence type="ECO:0000259" key="2">
    <source>
        <dbReference type="PROSITE" id="PS50076"/>
    </source>
</evidence>
<feature type="domain" description="J" evidence="2">
    <location>
        <begin position="695"/>
        <end position="764"/>
    </location>
</feature>
<sequence>MFDFDEIEEKLQQARAFDGDWHDGEGTVVTIKGTRMRGADGAEVEVSFPRAGTIAFGDGAEGFEGKLEADRIRWSDGASWVRKATGAPIPSAPPTSQSKSAGLQPRERAEPARVPPQRVPAVPASAGSTTAKQEADAGVKKPSSYAPEPSRPAKAAVAAKAAPKSASGPQERQQADSSGQRSEAQGRAAWRERFEVMRPLVFVRECPGLNAAKVAQVSRGCMVSGEVENGWLCLDSESRITANVPETAAGAYMLIDGRNHGLGLLLQSRGCHGSGRDSLAKPLEFVALTNLRMRAKPDPRSSSGAVVVQGATVEGFPGAGFWLEVVGGGFLPITSAAEDHLAEEVKDFLELRGALQPLVPQAFAEAILVRWEPLPLLPATRVEYSLEWHDQEERARRGRVSAARRCSAHLRSLPPAVPLRVRLVAQVFAPLPGGTSAARVKEDPTSRSWQDQRLVGRWLYGAIGYEAKAKPSEYRIGRRTDGSLIFVGPHASGTVMGALEPEGHWLQAELAAASGDIVGHIRLFYDEQEDGVISNFKNIQSPDWGRDIIAKKGGDEEVLTTLVGQWVPVSTAPPITHVEEEENCYDPLCNRRGKCQKCSCQIFIMSEHLLGQELEDICCRRCGCSVAHHAKVGKYRLNVNGRVTEETHAPPPRPSPGAAPKTSPMDEIPSRLWSVDAADEDPVDFIIKQLELAKNLYEVLGVPPSASALEIRQAYRAISLRVHPDKISGMPEAAALAEDAFKLASSAYEVLSDEVERKSYDRELRAEFVRLAKPKPKPKPKPRAQPIAKQEPAPVQKMPAFWDTADGEGDTGRGVDEFFKNPTIGTFMNSPYYGEDGVFGTSGTIKENAAGGFSFELPGGGGIHIDSGNGFQRLKQMEDEMAKTGHIPPHMWPQHLFPQATHGFSVNTSPAFVGMQQWEEAKAKAKAEAKPAEAKAKAAEPRSQGQAPRFIGQGQASARQKVREGHSQLIERTERLKADLLLATTTVIAAKRHAAGMGTAIAEVGPTGGLASAPKQTEGYTLAAGEDDGNAGYGDRGARRNDRRPREALDSREPSGWKDDRDWRDGSRSRQQDEWHRRKSSRIPERGDSRPARRVVRAPEQRPARWQRPREGSRSRSRSAQDGRGGYGYGYGHSRQGARPAPASPPKADVAKQRRKAPQPPARRAARGLEARDLQPQGRTRQPRDGDQKTEHDPYQLIDPSEHVPPQVIVPEIERYEPEEEPPQAHQERGGRRSLSRGRFPDPVLQIRSRSSSYGSYYSYSYSSWSRSSSLSRKHDQHTRSPSRGRQSRPPGVPVADAPPEPPPGSWSPEVPTVPSSIPAAREPPPPPPGAPPSHGPAPSQYSAGPPGPGAWDYRGRHPGHYPSHTPPGTSGHFQPPHYYGAYPPAQYPGHPPSYPPPGYAPPSMYPPEIGYGKLEAPRAAGVRRGRRRGVRQDDQRSGSGSPQRGRTKKKRRRNRKPKSPGEPPPKWGETWEEPRADNGLKLIHEVAPKGLSWHLVLRDESRRSYAAYMPSPVPQSRLAAFFNTIRDGTDWQQPQGPQGLLMPRKTAWMVKPGCRCQYRYGGVMVEPQAFPAWMTDLIRTYMPYCGKTREEDWPDSCNVNLYEDGSDSVGWHSDNEALFQGLNEDVAIVSLSLGQPRKFDMRKNWPEEGEKVQESLHLGNGALATMEGMLQKHYMHRVAREAESLGPRINLTWRWIRAHAQACPKAS</sequence>
<dbReference type="Gene3D" id="1.10.287.110">
    <property type="entry name" value="DnaJ domain"/>
    <property type="match status" value="1"/>
</dbReference>
<feature type="region of interest" description="Disordered" evidence="1">
    <location>
        <begin position="924"/>
        <end position="966"/>
    </location>
</feature>
<dbReference type="PROSITE" id="PS50076">
    <property type="entry name" value="DNAJ_2"/>
    <property type="match status" value="1"/>
</dbReference>
<dbReference type="InterPro" id="IPR005123">
    <property type="entry name" value="Oxoglu/Fe-dep_dioxygenase_dom"/>
</dbReference>
<feature type="compositionally biased region" description="Basic and acidic residues" evidence="1">
    <location>
        <begin position="1036"/>
        <end position="1114"/>
    </location>
</feature>
<gene>
    <name evidence="4" type="ORF">EVOR1521_LOCUS22060</name>
</gene>
<evidence type="ECO:0000256" key="1">
    <source>
        <dbReference type="SAM" id="MobiDB-lite"/>
    </source>
</evidence>
<dbReference type="InterPro" id="IPR001623">
    <property type="entry name" value="DnaJ_domain"/>
</dbReference>
<keyword evidence="5" id="KW-1185">Reference proteome</keyword>
<dbReference type="PROSITE" id="PS00636">
    <property type="entry name" value="DNAJ_1"/>
    <property type="match status" value="1"/>
</dbReference>
<feature type="region of interest" description="Disordered" evidence="1">
    <location>
        <begin position="773"/>
        <end position="795"/>
    </location>
</feature>
<dbReference type="PRINTS" id="PR00625">
    <property type="entry name" value="JDOMAIN"/>
</dbReference>
<reference evidence="4" key="1">
    <citation type="submission" date="2023-08" db="EMBL/GenBank/DDBJ databases">
        <authorList>
            <person name="Chen Y."/>
            <person name="Shah S."/>
            <person name="Dougan E. K."/>
            <person name="Thang M."/>
            <person name="Chan C."/>
        </authorList>
    </citation>
    <scope>NUCLEOTIDE SEQUENCE</scope>
</reference>
<feature type="compositionally biased region" description="Pro residues" evidence="1">
    <location>
        <begin position="1291"/>
        <end position="1306"/>
    </location>
</feature>
<evidence type="ECO:0000259" key="3">
    <source>
        <dbReference type="PROSITE" id="PS51471"/>
    </source>
</evidence>
<feature type="domain" description="Fe2OG dioxygenase" evidence="3">
    <location>
        <begin position="1594"/>
        <end position="1698"/>
    </location>
</feature>
<feature type="compositionally biased region" description="Low complexity" evidence="1">
    <location>
        <begin position="152"/>
        <end position="167"/>
    </location>
</feature>
<feature type="compositionally biased region" description="Low complexity" evidence="1">
    <location>
        <begin position="1307"/>
        <end position="1321"/>
    </location>
</feature>
<feature type="compositionally biased region" description="Pro residues" evidence="1">
    <location>
        <begin position="1322"/>
        <end position="1336"/>
    </location>
</feature>
<dbReference type="InterPro" id="IPR032854">
    <property type="entry name" value="ALKBH3"/>
</dbReference>
<dbReference type="GO" id="GO:0051213">
    <property type="term" value="F:dioxygenase activity"/>
    <property type="evidence" value="ECO:0007669"/>
    <property type="project" value="InterPro"/>
</dbReference>
<proteinExistence type="predicted"/>
<protein>
    <recommendedName>
        <fullName evidence="6">Fe2OG dioxygenase domain-containing protein</fullName>
    </recommendedName>
</protein>
<feature type="region of interest" description="Disordered" evidence="1">
    <location>
        <begin position="84"/>
        <end position="186"/>
    </location>
</feature>
<feature type="compositionally biased region" description="Polar residues" evidence="1">
    <location>
        <begin position="168"/>
        <end position="183"/>
    </location>
</feature>
<feature type="compositionally biased region" description="Pro residues" evidence="1">
    <location>
        <begin position="1386"/>
        <end position="1406"/>
    </location>
</feature>
<dbReference type="Pfam" id="PF13532">
    <property type="entry name" value="2OG-FeII_Oxy_2"/>
    <property type="match status" value="1"/>
</dbReference>
<evidence type="ECO:0000313" key="4">
    <source>
        <dbReference type="EMBL" id="CAJ1398210.1"/>
    </source>
</evidence>
<dbReference type="PROSITE" id="PS51471">
    <property type="entry name" value="FE2OG_OXY"/>
    <property type="match status" value="1"/>
</dbReference>
<feature type="compositionally biased region" description="Low complexity" evidence="1">
    <location>
        <begin position="1248"/>
        <end position="1271"/>
    </location>
</feature>